<proteinExistence type="inferred from homology"/>
<dbReference type="SUPFAM" id="SSF49764">
    <property type="entry name" value="HSP20-like chaperones"/>
    <property type="match status" value="1"/>
</dbReference>
<sequence>MLALSQSPFSLFEHLDRQLHQAESAPAAEIRENDNRYQLAVELPGISKDAIEIKATEHGMTVSAERPNVDGGEDRVLSEFRYGSWRRNFYFGKRIDPNQLQAELQDGVLHVTAPKVDSVKAVSVKVRN</sequence>
<comment type="caution">
    <text evidence="4">The sequence shown here is derived from an EMBL/GenBank/DDBJ whole genome shotgun (WGS) entry which is preliminary data.</text>
</comment>
<dbReference type="InterPro" id="IPR031107">
    <property type="entry name" value="Small_HSP"/>
</dbReference>
<protein>
    <recommendedName>
        <fullName evidence="3">SHSP domain-containing protein</fullName>
    </recommendedName>
</protein>
<dbReference type="AlphaFoldDB" id="A0A0G2J585"/>
<dbReference type="InterPro" id="IPR008978">
    <property type="entry name" value="HSP20-like_chaperone"/>
</dbReference>
<reference evidence="4 5" key="1">
    <citation type="submission" date="2015-01" db="EMBL/GenBank/DDBJ databases">
        <title>Lifestyle Evolution in Cyanobacterial Symbionts of Sponges.</title>
        <authorList>
            <person name="Burgsdorf I."/>
            <person name="Slaby B.M."/>
            <person name="Handley K.M."/>
            <person name="Haber M."/>
            <person name="Blom J."/>
            <person name="Marshall C.W."/>
            <person name="Gilbert J.A."/>
            <person name="Hentschel U."/>
            <person name="Steindler L."/>
        </authorList>
    </citation>
    <scope>NUCLEOTIDE SEQUENCE [LARGE SCALE GENOMIC DNA]</scope>
    <source>
        <strain evidence="4">SP3</strain>
    </source>
</reference>
<dbReference type="InterPro" id="IPR002068">
    <property type="entry name" value="A-crystallin/Hsp20_dom"/>
</dbReference>
<feature type="domain" description="SHSP" evidence="3">
    <location>
        <begin position="19"/>
        <end position="128"/>
    </location>
</feature>
<dbReference type="EMBL" id="JXQG01000013">
    <property type="protein sequence ID" value="KKZ12722.1"/>
    <property type="molecule type" value="Genomic_DNA"/>
</dbReference>
<evidence type="ECO:0000313" key="5">
    <source>
        <dbReference type="Proteomes" id="UP000035067"/>
    </source>
</evidence>
<dbReference type="PATRIC" id="fig|1604020.3.peg.2436"/>
<comment type="similarity">
    <text evidence="1 2">Belongs to the small heat shock protein (HSP20) family.</text>
</comment>
<evidence type="ECO:0000313" key="4">
    <source>
        <dbReference type="EMBL" id="KKZ12722.1"/>
    </source>
</evidence>
<dbReference type="CDD" id="cd06464">
    <property type="entry name" value="ACD_sHsps-like"/>
    <property type="match status" value="1"/>
</dbReference>
<gene>
    <name evidence="4" type="ORF">TE42_03415</name>
</gene>
<name>A0A0G2J585_9SYNE</name>
<evidence type="ECO:0000256" key="1">
    <source>
        <dbReference type="PROSITE-ProRule" id="PRU00285"/>
    </source>
</evidence>
<dbReference type="Proteomes" id="UP000035067">
    <property type="component" value="Unassembled WGS sequence"/>
</dbReference>
<dbReference type="PANTHER" id="PTHR11527">
    <property type="entry name" value="HEAT-SHOCK PROTEIN 20 FAMILY MEMBER"/>
    <property type="match status" value="1"/>
</dbReference>
<dbReference type="Pfam" id="PF00011">
    <property type="entry name" value="HSP20"/>
    <property type="match status" value="1"/>
</dbReference>
<accession>A0A0G2J585</accession>
<organism evidence="4 5">
    <name type="scientific">Candidatus Synechococcus spongiarum SP3</name>
    <dbReference type="NCBI Taxonomy" id="1604020"/>
    <lineage>
        <taxon>Bacteria</taxon>
        <taxon>Bacillati</taxon>
        <taxon>Cyanobacteriota</taxon>
        <taxon>Cyanophyceae</taxon>
        <taxon>Synechococcales</taxon>
        <taxon>Synechococcaceae</taxon>
        <taxon>Synechococcus</taxon>
    </lineage>
</organism>
<dbReference type="Gene3D" id="2.60.40.790">
    <property type="match status" value="1"/>
</dbReference>
<dbReference type="PROSITE" id="PS01031">
    <property type="entry name" value="SHSP"/>
    <property type="match status" value="1"/>
</dbReference>
<evidence type="ECO:0000259" key="3">
    <source>
        <dbReference type="PROSITE" id="PS01031"/>
    </source>
</evidence>
<evidence type="ECO:0000256" key="2">
    <source>
        <dbReference type="RuleBase" id="RU003616"/>
    </source>
</evidence>